<dbReference type="InterPro" id="IPR002197">
    <property type="entry name" value="HTH_Fis"/>
</dbReference>
<comment type="caution">
    <text evidence="6">The sequence shown here is derived from an EMBL/GenBank/DDBJ whole genome shotgun (WGS) entry which is preliminary data.</text>
</comment>
<sequence length="570" mass="64498">MSQRTALPVPSDDDLIHQLRFDPDSGHIWLHENRMLLTHSAVFGKLRKDLIDILGWERAKGVLMRFGYAAGRLDAELAKRLRPDLSTRDSFVVGPQLHKLEGKVKVTPIRLEFDMASGAYYGEFDWHHSWEAEQHLQEIGPSKEAVCWTLLGYASGYTSYYMGRQILFKETQCCACGDSHCVNIGRPAHEWPDREELEKYLRPSPLIDELELLQHEYTELKNRYEAQTQADWTPFSAVGNAPVFKQACDMIARAAASKVSVLLLGETGVGKEVQARNIHRLSDRAEQPFVAVNCACIPPDLIESELFGVEKGAFTGAHQSRKGKFERADYGTIFLDEVAELTPRAQATLLRVLQESELERVGDTMTRKIDVRVVAATNEDLEQAVRDGRFRADLFFRLNVLPIRIPSLRERKEDIPLLVEHFLDRYQREYNKKILGLTDRAMSMLAEYAWPGNVRELENMIERGVILTDNHRVIELEHLFPSLTEPSHPLNIINRQGRIASPGSEITTIAPGLSTDQLADILIASGTSLDELETLLIEKALQNSHGVVTEAAKQLGLTRPALAYRMKKRQ</sequence>
<evidence type="ECO:0000313" key="6">
    <source>
        <dbReference type="EMBL" id="MFK4752279.1"/>
    </source>
</evidence>
<keyword evidence="3" id="KW-0805">Transcription regulation</keyword>
<dbReference type="InterPro" id="IPR004096">
    <property type="entry name" value="V4R"/>
</dbReference>
<dbReference type="Pfam" id="PF02954">
    <property type="entry name" value="HTH_8"/>
    <property type="match status" value="1"/>
</dbReference>
<dbReference type="InterPro" id="IPR024096">
    <property type="entry name" value="NO_sig/Golgi_transp_ligand-bd"/>
</dbReference>
<dbReference type="Pfam" id="PF02830">
    <property type="entry name" value="V4R"/>
    <property type="match status" value="1"/>
</dbReference>
<dbReference type="InterPro" id="IPR009057">
    <property type="entry name" value="Homeodomain-like_sf"/>
</dbReference>
<dbReference type="Gene3D" id="3.30.1380.20">
    <property type="entry name" value="Trafficking protein particle complex subunit 3"/>
    <property type="match status" value="1"/>
</dbReference>
<dbReference type="Gene3D" id="3.40.50.300">
    <property type="entry name" value="P-loop containing nucleotide triphosphate hydrolases"/>
    <property type="match status" value="1"/>
</dbReference>
<evidence type="ECO:0000256" key="4">
    <source>
        <dbReference type="ARBA" id="ARBA00023163"/>
    </source>
</evidence>
<keyword evidence="1" id="KW-0547">Nucleotide-binding</keyword>
<dbReference type="Pfam" id="PF00158">
    <property type="entry name" value="Sigma54_activat"/>
    <property type="match status" value="1"/>
</dbReference>
<evidence type="ECO:0000256" key="3">
    <source>
        <dbReference type="ARBA" id="ARBA00023015"/>
    </source>
</evidence>
<dbReference type="PANTHER" id="PTHR32071">
    <property type="entry name" value="TRANSCRIPTIONAL REGULATORY PROTEIN"/>
    <property type="match status" value="1"/>
</dbReference>
<evidence type="ECO:0000256" key="1">
    <source>
        <dbReference type="ARBA" id="ARBA00022741"/>
    </source>
</evidence>
<dbReference type="SUPFAM" id="SSF111126">
    <property type="entry name" value="Ligand-binding domain in the NO signalling and Golgi transport"/>
    <property type="match status" value="1"/>
</dbReference>
<dbReference type="RefSeq" id="WP_369856741.1">
    <property type="nucleotide sequence ID" value="NZ_JBBKTX010000007.1"/>
</dbReference>
<dbReference type="InterPro" id="IPR027417">
    <property type="entry name" value="P-loop_NTPase"/>
</dbReference>
<dbReference type="InterPro" id="IPR058031">
    <property type="entry name" value="AAA_lid_NorR"/>
</dbReference>
<keyword evidence="4" id="KW-0804">Transcription</keyword>
<dbReference type="InterPro" id="IPR003593">
    <property type="entry name" value="AAA+_ATPase"/>
</dbReference>
<keyword evidence="2" id="KW-0067">ATP-binding</keyword>
<name>A0ABW8NH41_9GAMM</name>
<evidence type="ECO:0000256" key="2">
    <source>
        <dbReference type="ARBA" id="ARBA00022840"/>
    </source>
</evidence>
<gene>
    <name evidence="6" type="ORF">WG929_07645</name>
</gene>
<dbReference type="Gene3D" id="1.10.8.60">
    <property type="match status" value="1"/>
</dbReference>
<dbReference type="Pfam" id="PF06505">
    <property type="entry name" value="XylR_N"/>
    <property type="match status" value="1"/>
</dbReference>
<accession>A0ABW8NH41</accession>
<reference evidence="6 7" key="1">
    <citation type="submission" date="2024-03" db="EMBL/GenBank/DDBJ databases">
        <title>High-quality draft genome sequence of Oceanobacter sp. wDCs-4.</title>
        <authorList>
            <person name="Dong C."/>
        </authorList>
    </citation>
    <scope>NUCLEOTIDE SEQUENCE [LARGE SCALE GENOMIC DNA]</scope>
    <source>
        <strain evidence="7">wDCs-4</strain>
    </source>
</reference>
<proteinExistence type="predicted"/>
<dbReference type="SUPFAM" id="SSF52540">
    <property type="entry name" value="P-loop containing nucleoside triphosphate hydrolases"/>
    <property type="match status" value="1"/>
</dbReference>
<keyword evidence="7" id="KW-1185">Reference proteome</keyword>
<dbReference type="InterPro" id="IPR010523">
    <property type="entry name" value="XylR_N"/>
</dbReference>
<dbReference type="Gene3D" id="1.10.10.60">
    <property type="entry name" value="Homeodomain-like"/>
    <property type="match status" value="1"/>
</dbReference>
<dbReference type="PROSITE" id="PS50045">
    <property type="entry name" value="SIGMA54_INTERACT_4"/>
    <property type="match status" value="1"/>
</dbReference>
<dbReference type="PANTHER" id="PTHR32071:SF113">
    <property type="entry name" value="ALGINATE BIOSYNTHESIS TRANSCRIPTIONAL REGULATORY PROTEIN ALGB"/>
    <property type="match status" value="1"/>
</dbReference>
<evidence type="ECO:0000313" key="7">
    <source>
        <dbReference type="Proteomes" id="UP001620597"/>
    </source>
</evidence>
<dbReference type="InterPro" id="IPR025944">
    <property type="entry name" value="Sigma_54_int_dom_CS"/>
</dbReference>
<dbReference type="SUPFAM" id="SSF46689">
    <property type="entry name" value="Homeodomain-like"/>
    <property type="match status" value="1"/>
</dbReference>
<dbReference type="CDD" id="cd00009">
    <property type="entry name" value="AAA"/>
    <property type="match status" value="1"/>
</dbReference>
<dbReference type="SMART" id="SM00989">
    <property type="entry name" value="V4R"/>
    <property type="match status" value="1"/>
</dbReference>
<dbReference type="EMBL" id="JBBKTX010000007">
    <property type="protein sequence ID" value="MFK4752279.1"/>
    <property type="molecule type" value="Genomic_DNA"/>
</dbReference>
<protein>
    <submittedName>
        <fullName evidence="6">Sigma 54-interacting transcriptional regulator</fullName>
    </submittedName>
</protein>
<evidence type="ECO:0000259" key="5">
    <source>
        <dbReference type="PROSITE" id="PS50045"/>
    </source>
</evidence>
<dbReference type="Pfam" id="PF25601">
    <property type="entry name" value="AAA_lid_14"/>
    <property type="match status" value="1"/>
</dbReference>
<feature type="domain" description="Sigma-54 factor interaction" evidence="5">
    <location>
        <begin position="237"/>
        <end position="466"/>
    </location>
</feature>
<dbReference type="PRINTS" id="PR01590">
    <property type="entry name" value="HTHFIS"/>
</dbReference>
<dbReference type="InterPro" id="IPR002078">
    <property type="entry name" value="Sigma_54_int"/>
</dbReference>
<dbReference type="PROSITE" id="PS00688">
    <property type="entry name" value="SIGMA54_INTERACT_3"/>
    <property type="match status" value="1"/>
</dbReference>
<organism evidence="6 7">
    <name type="scientific">Oceanobacter antarcticus</name>
    <dbReference type="NCBI Taxonomy" id="3133425"/>
    <lineage>
        <taxon>Bacteria</taxon>
        <taxon>Pseudomonadati</taxon>
        <taxon>Pseudomonadota</taxon>
        <taxon>Gammaproteobacteria</taxon>
        <taxon>Oceanospirillales</taxon>
        <taxon>Oceanospirillaceae</taxon>
        <taxon>Oceanobacter</taxon>
    </lineage>
</organism>
<dbReference type="SMART" id="SM00382">
    <property type="entry name" value="AAA"/>
    <property type="match status" value="1"/>
</dbReference>
<dbReference type="Proteomes" id="UP001620597">
    <property type="component" value="Unassembled WGS sequence"/>
</dbReference>